<dbReference type="EMBL" id="KV429032">
    <property type="protein sequence ID" value="KZT74689.1"/>
    <property type="molecule type" value="Genomic_DNA"/>
</dbReference>
<dbReference type="OrthoDB" id="3266199at2759"/>
<accession>A0A165UBS7</accession>
<dbReference type="Proteomes" id="UP000076727">
    <property type="component" value="Unassembled WGS sequence"/>
</dbReference>
<keyword evidence="2" id="KW-1185">Reference proteome</keyword>
<dbReference type="Gene3D" id="3.30.710.10">
    <property type="entry name" value="Potassium Channel Kv1.1, Chain A"/>
    <property type="match status" value="1"/>
</dbReference>
<dbReference type="AlphaFoldDB" id="A0A165UBS7"/>
<sequence length="280" mass="31575">MSYPKFHPSFQPGSDTDIVLCSRDGISFCVFSQSLKLASGWFNRLLTEPKDVPRSSPNEPIRIPEEASVVAGLLKTTFSMEMPPVDAADLVINVLRAAEYYEMPTAIMLIRACLTSDVSRVSPIGVYVIACERSWEREVEWALSRTIRMDLCSPEVAKELVRLDGSAIMKLFVLQRRRRDALREKLDDSGVFDKGNEVLQTCPRCSRNFGDNPWLALKTWWLSRAERVPISVDDVDSDMVQVTAEATCPHCRETLYDATHTKTNLRAMIKALPTTLEVND</sequence>
<protein>
    <recommendedName>
        <fullName evidence="3">BTB domain-containing protein</fullName>
    </recommendedName>
</protein>
<proteinExistence type="predicted"/>
<name>A0A165UBS7_9APHY</name>
<reference evidence="1 2" key="1">
    <citation type="journal article" date="2016" name="Mol. Biol. Evol.">
        <title>Comparative Genomics of Early-Diverging Mushroom-Forming Fungi Provides Insights into the Origins of Lignocellulose Decay Capabilities.</title>
        <authorList>
            <person name="Nagy L.G."/>
            <person name="Riley R."/>
            <person name="Tritt A."/>
            <person name="Adam C."/>
            <person name="Daum C."/>
            <person name="Floudas D."/>
            <person name="Sun H."/>
            <person name="Yadav J.S."/>
            <person name="Pangilinan J."/>
            <person name="Larsson K.H."/>
            <person name="Matsuura K."/>
            <person name="Barry K."/>
            <person name="Labutti K."/>
            <person name="Kuo R."/>
            <person name="Ohm R.A."/>
            <person name="Bhattacharya S.S."/>
            <person name="Shirouzu T."/>
            <person name="Yoshinaga Y."/>
            <person name="Martin F.M."/>
            <person name="Grigoriev I.V."/>
            <person name="Hibbett D.S."/>
        </authorList>
    </citation>
    <scope>NUCLEOTIDE SEQUENCE [LARGE SCALE GENOMIC DNA]</scope>
    <source>
        <strain evidence="1 2">L-15889</strain>
    </source>
</reference>
<evidence type="ECO:0000313" key="1">
    <source>
        <dbReference type="EMBL" id="KZT74689.1"/>
    </source>
</evidence>
<gene>
    <name evidence="1" type="ORF">DAEQUDRAFT_2535</name>
</gene>
<dbReference type="SUPFAM" id="SSF54695">
    <property type="entry name" value="POZ domain"/>
    <property type="match status" value="1"/>
</dbReference>
<evidence type="ECO:0000313" key="2">
    <source>
        <dbReference type="Proteomes" id="UP000076727"/>
    </source>
</evidence>
<evidence type="ECO:0008006" key="3">
    <source>
        <dbReference type="Google" id="ProtNLM"/>
    </source>
</evidence>
<dbReference type="InterPro" id="IPR011333">
    <property type="entry name" value="SKP1/BTB/POZ_sf"/>
</dbReference>
<organism evidence="1 2">
    <name type="scientific">Daedalea quercina L-15889</name>
    <dbReference type="NCBI Taxonomy" id="1314783"/>
    <lineage>
        <taxon>Eukaryota</taxon>
        <taxon>Fungi</taxon>
        <taxon>Dikarya</taxon>
        <taxon>Basidiomycota</taxon>
        <taxon>Agaricomycotina</taxon>
        <taxon>Agaricomycetes</taxon>
        <taxon>Polyporales</taxon>
        <taxon>Fomitopsis</taxon>
    </lineage>
</organism>